<keyword evidence="1" id="KW-1133">Transmembrane helix</keyword>
<accession>A0A4R2J1T3</accession>
<dbReference type="EMBL" id="SLWS01000013">
    <property type="protein sequence ID" value="TCO50718.1"/>
    <property type="molecule type" value="Genomic_DNA"/>
</dbReference>
<proteinExistence type="predicted"/>
<dbReference type="Proteomes" id="UP000295680">
    <property type="component" value="Unassembled WGS sequence"/>
</dbReference>
<dbReference type="OrthoDB" id="3692598at2"/>
<keyword evidence="3" id="KW-1185">Reference proteome</keyword>
<organism evidence="2 3">
    <name type="scientific">Actinocrispum wychmicini</name>
    <dbReference type="NCBI Taxonomy" id="1213861"/>
    <lineage>
        <taxon>Bacteria</taxon>
        <taxon>Bacillati</taxon>
        <taxon>Actinomycetota</taxon>
        <taxon>Actinomycetes</taxon>
        <taxon>Pseudonocardiales</taxon>
        <taxon>Pseudonocardiaceae</taxon>
        <taxon>Actinocrispum</taxon>
    </lineage>
</organism>
<sequence length="246" mass="24933">MAGSPEDPAGALVEPELTESVEGIGEVNEIVEYSSPTYDLTEVIGAICTLLLGTEDPVKWVKDQIGGDTEGLFKLGVALGHIGQCDRFVAQNLTAAETAMFEHWHGNAANAAKGYFDKVQSAVSMNAGELSKVANSLAASSVAISALTTGIVTALESLGDLVIAAAVAAWVAGATAETGVGPVLAGGAFAVVCGAIIGRWLEVADKIAKIVGVLSSITAFILGADAAVGRVTLTPLPPAAYDNPQV</sequence>
<keyword evidence="1" id="KW-0812">Transmembrane</keyword>
<reference evidence="2 3" key="1">
    <citation type="submission" date="2019-03" db="EMBL/GenBank/DDBJ databases">
        <title>Genomic Encyclopedia of Type Strains, Phase IV (KMG-IV): sequencing the most valuable type-strain genomes for metagenomic binning, comparative biology and taxonomic classification.</title>
        <authorList>
            <person name="Goeker M."/>
        </authorList>
    </citation>
    <scope>NUCLEOTIDE SEQUENCE [LARGE SCALE GENOMIC DNA]</scope>
    <source>
        <strain evidence="2 3">DSM 45934</strain>
    </source>
</reference>
<dbReference type="AlphaFoldDB" id="A0A4R2J1T3"/>
<feature type="transmembrane region" description="Helical" evidence="1">
    <location>
        <begin position="183"/>
        <end position="201"/>
    </location>
</feature>
<evidence type="ECO:0008006" key="4">
    <source>
        <dbReference type="Google" id="ProtNLM"/>
    </source>
</evidence>
<evidence type="ECO:0000313" key="2">
    <source>
        <dbReference type="EMBL" id="TCO50718.1"/>
    </source>
</evidence>
<gene>
    <name evidence="2" type="ORF">EV192_11396</name>
</gene>
<feature type="transmembrane region" description="Helical" evidence="1">
    <location>
        <begin position="207"/>
        <end position="228"/>
    </location>
</feature>
<dbReference type="RefSeq" id="WP_132124677.1">
    <property type="nucleotide sequence ID" value="NZ_SLWS01000013.1"/>
</dbReference>
<comment type="caution">
    <text evidence="2">The sequence shown here is derived from an EMBL/GenBank/DDBJ whole genome shotgun (WGS) entry which is preliminary data.</text>
</comment>
<evidence type="ECO:0000256" key="1">
    <source>
        <dbReference type="SAM" id="Phobius"/>
    </source>
</evidence>
<name>A0A4R2J1T3_9PSEU</name>
<evidence type="ECO:0000313" key="3">
    <source>
        <dbReference type="Proteomes" id="UP000295680"/>
    </source>
</evidence>
<feature type="transmembrane region" description="Helical" evidence="1">
    <location>
        <begin position="133"/>
        <end position="152"/>
    </location>
</feature>
<keyword evidence="1" id="KW-0472">Membrane</keyword>
<protein>
    <recommendedName>
        <fullName evidence="4">Type VII secretion system (Wss) protein ESAT-6</fullName>
    </recommendedName>
</protein>